<evidence type="ECO:0000313" key="1">
    <source>
        <dbReference type="EMBL" id="HIU52101.1"/>
    </source>
</evidence>
<reference evidence="1" key="2">
    <citation type="journal article" date="2021" name="PeerJ">
        <title>Extensive microbial diversity within the chicken gut microbiome revealed by metagenomics and culture.</title>
        <authorList>
            <person name="Gilroy R."/>
            <person name="Ravi A."/>
            <person name="Getino M."/>
            <person name="Pursley I."/>
            <person name="Horton D.L."/>
            <person name="Alikhan N.F."/>
            <person name="Baker D."/>
            <person name="Gharbi K."/>
            <person name="Hall N."/>
            <person name="Watson M."/>
            <person name="Adriaenssens E.M."/>
            <person name="Foster-Nyarko E."/>
            <person name="Jarju S."/>
            <person name="Secka A."/>
            <person name="Antonio M."/>
            <person name="Oren A."/>
            <person name="Chaudhuri R.R."/>
            <person name="La Ragione R."/>
            <person name="Hildebrand F."/>
            <person name="Pallen M.J."/>
        </authorList>
    </citation>
    <scope>NUCLEOTIDE SEQUENCE</scope>
    <source>
        <strain evidence="1">CHK195-15760</strain>
    </source>
</reference>
<reference evidence="1" key="1">
    <citation type="submission" date="2020-10" db="EMBL/GenBank/DDBJ databases">
        <authorList>
            <person name="Gilroy R."/>
        </authorList>
    </citation>
    <scope>NUCLEOTIDE SEQUENCE</scope>
    <source>
        <strain evidence="1">CHK195-15760</strain>
    </source>
</reference>
<proteinExistence type="predicted"/>
<name>A0A9D1S9P4_9FIRM</name>
<dbReference type="EMBL" id="DVNH01000044">
    <property type="protein sequence ID" value="HIU52101.1"/>
    <property type="molecule type" value="Genomic_DNA"/>
</dbReference>
<organism evidence="1 2">
    <name type="scientific">Candidatus Merdicola faecigallinarum</name>
    <dbReference type="NCBI Taxonomy" id="2840862"/>
    <lineage>
        <taxon>Bacteria</taxon>
        <taxon>Bacillati</taxon>
        <taxon>Bacillota</taxon>
        <taxon>Clostridia</taxon>
        <taxon>Candidatus Merdicola</taxon>
    </lineage>
</organism>
<sequence length="205" mass="23937">MTITQYLTAVLCYSIFQANYKKHHGKKPIKICIPVNLKKYFKSKTINNFFSYITLELGEKQIDSFDHLLRFVKEDFEKRLTEEEILKTMSANVKLGNHPFIRMIPLALKKVFVKLSYIEIRKYTTTTFSNIGRVGIIAEYQKYIENFLFLIAPESVEKIKCSACSYENTIVFTITSILADKKIEHYFCQFLKEQGIDVKIEDNGV</sequence>
<dbReference type="AlphaFoldDB" id="A0A9D1S9P4"/>
<gene>
    <name evidence="1" type="ORF">IAB70_05755</name>
</gene>
<accession>A0A9D1S9P4</accession>
<protein>
    <submittedName>
        <fullName evidence="1">Uncharacterized protein</fullName>
    </submittedName>
</protein>
<evidence type="ECO:0000313" key="2">
    <source>
        <dbReference type="Proteomes" id="UP000824093"/>
    </source>
</evidence>
<dbReference type="Proteomes" id="UP000824093">
    <property type="component" value="Unassembled WGS sequence"/>
</dbReference>
<comment type="caution">
    <text evidence="1">The sequence shown here is derived from an EMBL/GenBank/DDBJ whole genome shotgun (WGS) entry which is preliminary data.</text>
</comment>